<sequence length="221" mass="25886">MNEFIEKLKETFGDRLISVGRHNIGVTSFLNKNGVFVVLDKVSADDLFKIKSIYTKYKKQFSTPLVVDKEFFRRSADVFCMEMLELKENGEVVYGENLISNIEVEDEDLRRQIEYELRSKLLILKGAFIDLPLDRKVVDDIAYRSMYNFLLILRNLLRLRGKLINDATLIEEFEKEFNIKLDAFKALRDTPKIPFDKLLKIFKKYIEEVDGLVKIADKVLD</sequence>
<dbReference type="OrthoDB" id="5503223at2"/>
<reference evidence="1 2" key="1">
    <citation type="journal article" date="2011" name="Stand. Genomic Sci.">
        <title>Complete genome sequence of the thermophilic sulfur-reducer Hippea maritima type strain (MH(2)).</title>
        <authorList>
            <person name="Huntemann M."/>
            <person name="Lu M."/>
            <person name="Nolan M."/>
            <person name="Lapidus A."/>
            <person name="Lucas S."/>
            <person name="Hammon N."/>
            <person name="Deshpande S."/>
            <person name="Cheng J.F."/>
            <person name="Tapia R."/>
            <person name="Han C."/>
            <person name="Goodwin L."/>
            <person name="Pitluck S."/>
            <person name="Liolios K."/>
            <person name="Pagani I."/>
            <person name="Ivanova N."/>
            <person name="Ovchinikova G."/>
            <person name="Pati A."/>
            <person name="Chen A."/>
            <person name="Palaniappan K."/>
            <person name="Land M."/>
            <person name="Hauser L."/>
            <person name="Jeffries C.D."/>
            <person name="Detter J.C."/>
            <person name="Brambilla E.M."/>
            <person name="Rohde M."/>
            <person name="Spring S."/>
            <person name="Goker M."/>
            <person name="Woyke T."/>
            <person name="Bristow J."/>
            <person name="Eisen J.A."/>
            <person name="Markowitz V."/>
            <person name="Hugenholtz P."/>
            <person name="Kyrpides N.C."/>
            <person name="Klenk H.P."/>
            <person name="Mavromatis K."/>
        </authorList>
    </citation>
    <scope>NUCLEOTIDE SEQUENCE [LARGE SCALE GENOMIC DNA]</scope>
    <source>
        <strain evidence="2">ATCC 700847 / DSM 10411 / MH2</strain>
    </source>
</reference>
<reference evidence="2" key="2">
    <citation type="submission" date="2011-03" db="EMBL/GenBank/DDBJ databases">
        <title>The complete genome of Hippea maritima DSM 10411.</title>
        <authorList>
            <consortium name="US DOE Joint Genome Institute (JGI-PGF)"/>
            <person name="Lucas S."/>
            <person name="Copeland A."/>
            <person name="Lapidus A."/>
            <person name="Bruce D."/>
            <person name="Goodwin L."/>
            <person name="Pitluck S."/>
            <person name="Peters L."/>
            <person name="Kyrpides N."/>
            <person name="Mavromatis K."/>
            <person name="Pagani I."/>
            <person name="Ivanova N."/>
            <person name="Mikhailova N."/>
            <person name="Lu M."/>
            <person name="Detter J.C."/>
            <person name="Tapia R."/>
            <person name="Han C."/>
            <person name="Land M."/>
            <person name="Hauser L."/>
            <person name="Markowitz V."/>
            <person name="Cheng J.-F."/>
            <person name="Hugenholtz P."/>
            <person name="Woyke T."/>
            <person name="Wu D."/>
            <person name="Spring S."/>
            <person name="Schroeder M."/>
            <person name="Brambilla E."/>
            <person name="Klenk H.-P."/>
            <person name="Eisen J.A."/>
        </authorList>
    </citation>
    <scope>NUCLEOTIDE SEQUENCE [LARGE SCALE GENOMIC DNA]</scope>
    <source>
        <strain evidence="2">ATCC 700847 / DSM 10411 / MH2</strain>
    </source>
</reference>
<protein>
    <submittedName>
        <fullName evidence="1">Uncharacterized protein</fullName>
    </submittedName>
</protein>
<dbReference type="KEGG" id="hmr:Hipma_0763"/>
<dbReference type="HOGENOM" id="CLU_1249213_0_0_7"/>
<dbReference type="InParanoid" id="F2LVE9"/>
<dbReference type="RefSeq" id="WP_013681774.1">
    <property type="nucleotide sequence ID" value="NC_015318.1"/>
</dbReference>
<organism evidence="1 2">
    <name type="scientific">Hippea maritima (strain ATCC 700847 / DSM 10411 / MH2)</name>
    <dbReference type="NCBI Taxonomy" id="760142"/>
    <lineage>
        <taxon>Bacteria</taxon>
        <taxon>Pseudomonadati</taxon>
        <taxon>Campylobacterota</taxon>
        <taxon>Desulfurellia</taxon>
        <taxon>Desulfurellales</taxon>
        <taxon>Hippeaceae</taxon>
        <taxon>Hippea</taxon>
    </lineage>
</organism>
<gene>
    <name evidence="1" type="ordered locus">Hipma_0763</name>
</gene>
<name>F2LVE9_HIPMA</name>
<dbReference type="eggNOG" id="COG1708">
    <property type="taxonomic scope" value="Bacteria"/>
</dbReference>
<dbReference type="Proteomes" id="UP000008139">
    <property type="component" value="Chromosome"/>
</dbReference>
<evidence type="ECO:0000313" key="1">
    <source>
        <dbReference type="EMBL" id="AEA33733.1"/>
    </source>
</evidence>
<accession>F2LVE9</accession>
<dbReference type="STRING" id="760142.Hipma_0763"/>
<proteinExistence type="predicted"/>
<dbReference type="EMBL" id="CP002606">
    <property type="protein sequence ID" value="AEA33733.1"/>
    <property type="molecule type" value="Genomic_DNA"/>
</dbReference>
<keyword evidence="2" id="KW-1185">Reference proteome</keyword>
<evidence type="ECO:0000313" key="2">
    <source>
        <dbReference type="Proteomes" id="UP000008139"/>
    </source>
</evidence>
<dbReference type="AlphaFoldDB" id="F2LVE9"/>